<evidence type="ECO:0000256" key="2">
    <source>
        <dbReference type="ARBA" id="ARBA00029447"/>
    </source>
</evidence>
<dbReference type="GO" id="GO:0006935">
    <property type="term" value="P:chemotaxis"/>
    <property type="evidence" value="ECO:0007669"/>
    <property type="project" value="UniProtKB-KW"/>
</dbReference>
<sequence>MFKSYNTNERATGFPIGNGAEQIVLALTWVFLLIVVITAKMLDAPVVASGGIGLAFAVFSTLGLWSLEGKDVRASVAAMGLVGQAVAFTTAFAGHAWQVDSHMLFFALLAATGGLGSVPAIVAAVVVIALHHASFSILMPSLVYPSVDVFENLQRSALHAVVVIFEAMGLMAAIKARQTLMDAQVDAAGALKTAMTEATISRDKALLAQRKAEAAVARSEADGKAAQDAWEASQRAEGAKQAAEAQMRDDEAKRHLALEQAAQSQREVVDVLRDALQALQAGDLTKRITRPLAKDYEDLRHAFNDAMEGIDLALAKIVVRADQFEAQSEDLGQAAVVLSESGSAQVDILSDSKVSALSLASTIVRLTDIVSGANIDATVARENAGKSEKVTALASASMQEIEQSSREMARIVSVIDEIAFQTNLLALNAGVEAARAGEAGRGFAVVASEVRALAQRSSTSASDIRDLIERSNKHVSEGASRMTDTVQSLNDVVQAIESITTHMGAITESTQEQDQGVRTISASFATLNDMTQKNLSIFEDTTSSTQALSIEAQALVDLTSKFEISGSGHKKEKLVAHKKAS</sequence>
<proteinExistence type="inferred from homology"/>
<keyword evidence="4" id="KW-0812">Transmembrane</keyword>
<keyword evidence="1" id="KW-0145">Chemotaxis</keyword>
<dbReference type="PROSITE" id="PS50111">
    <property type="entry name" value="CHEMOTAXIS_TRANSDUC_2"/>
    <property type="match status" value="1"/>
</dbReference>
<feature type="transmembrane region" description="Helical" evidence="4">
    <location>
        <begin position="105"/>
        <end position="133"/>
    </location>
</feature>
<evidence type="ECO:0000256" key="1">
    <source>
        <dbReference type="ARBA" id="ARBA00022500"/>
    </source>
</evidence>
<evidence type="ECO:0000256" key="3">
    <source>
        <dbReference type="PROSITE-ProRule" id="PRU00284"/>
    </source>
</evidence>
<dbReference type="Proteomes" id="UP000244880">
    <property type="component" value="Unassembled WGS sequence"/>
</dbReference>
<dbReference type="GO" id="GO:0016020">
    <property type="term" value="C:membrane"/>
    <property type="evidence" value="ECO:0007669"/>
    <property type="project" value="InterPro"/>
</dbReference>
<feature type="domain" description="HAMP" evidence="6">
    <location>
        <begin position="263"/>
        <end position="315"/>
    </location>
</feature>
<dbReference type="Pfam" id="PF00015">
    <property type="entry name" value="MCPsignal"/>
    <property type="match status" value="1"/>
</dbReference>
<dbReference type="SMART" id="SM00283">
    <property type="entry name" value="MA"/>
    <property type="match status" value="1"/>
</dbReference>
<evidence type="ECO:0000313" key="7">
    <source>
        <dbReference type="EMBL" id="SPH20299.1"/>
    </source>
</evidence>
<dbReference type="AlphaFoldDB" id="A0A2R8BBA2"/>
<gene>
    <name evidence="7" type="primary">tap</name>
    <name evidence="7" type="ORF">ASD8599_01034</name>
</gene>
<feature type="domain" description="Methyl-accepting transducer" evidence="5">
    <location>
        <begin position="320"/>
        <end position="549"/>
    </location>
</feature>
<dbReference type="InterPro" id="IPR004089">
    <property type="entry name" value="MCPsignal_dom"/>
</dbReference>
<keyword evidence="8" id="KW-1185">Reference proteome</keyword>
<dbReference type="SUPFAM" id="SSF58104">
    <property type="entry name" value="Methyl-accepting chemotaxis protein (MCP) signaling domain"/>
    <property type="match status" value="1"/>
</dbReference>
<accession>A0A2R8BBA2</accession>
<organism evidence="7 8">
    <name type="scientific">Ascidiaceihabitans donghaensis</name>
    <dbReference type="NCBI Taxonomy" id="1510460"/>
    <lineage>
        <taxon>Bacteria</taxon>
        <taxon>Pseudomonadati</taxon>
        <taxon>Pseudomonadota</taxon>
        <taxon>Alphaproteobacteria</taxon>
        <taxon>Rhodobacterales</taxon>
        <taxon>Paracoccaceae</taxon>
        <taxon>Ascidiaceihabitans</taxon>
    </lineage>
</organism>
<evidence type="ECO:0000313" key="8">
    <source>
        <dbReference type="Proteomes" id="UP000244880"/>
    </source>
</evidence>
<dbReference type="PANTHER" id="PTHR43531:SF11">
    <property type="entry name" value="METHYL-ACCEPTING CHEMOTAXIS PROTEIN 3"/>
    <property type="match status" value="1"/>
</dbReference>
<dbReference type="EMBL" id="OMOR01000001">
    <property type="protein sequence ID" value="SPH20299.1"/>
    <property type="molecule type" value="Genomic_DNA"/>
</dbReference>
<reference evidence="7 8" key="1">
    <citation type="submission" date="2018-03" db="EMBL/GenBank/DDBJ databases">
        <authorList>
            <person name="Keele B.F."/>
        </authorList>
    </citation>
    <scope>NUCLEOTIDE SEQUENCE [LARGE SCALE GENOMIC DNA]</scope>
    <source>
        <strain evidence="7 8">CECT 8599</strain>
    </source>
</reference>
<dbReference type="InterPro" id="IPR003660">
    <property type="entry name" value="HAMP_dom"/>
</dbReference>
<dbReference type="InterPro" id="IPR051310">
    <property type="entry name" value="MCP_chemotaxis"/>
</dbReference>
<feature type="transmembrane region" description="Helical" evidence="4">
    <location>
        <begin position="20"/>
        <end position="39"/>
    </location>
</feature>
<dbReference type="Gene3D" id="1.10.287.950">
    <property type="entry name" value="Methyl-accepting chemotaxis protein"/>
    <property type="match status" value="1"/>
</dbReference>
<keyword evidence="4" id="KW-0472">Membrane</keyword>
<comment type="similarity">
    <text evidence="2">Belongs to the methyl-accepting chemotaxis (MCP) protein family.</text>
</comment>
<dbReference type="PANTHER" id="PTHR43531">
    <property type="entry name" value="PROTEIN ICFG"/>
    <property type="match status" value="1"/>
</dbReference>
<evidence type="ECO:0000259" key="6">
    <source>
        <dbReference type="PROSITE" id="PS50885"/>
    </source>
</evidence>
<dbReference type="GO" id="GO:0007165">
    <property type="term" value="P:signal transduction"/>
    <property type="evidence" value="ECO:0007669"/>
    <property type="project" value="UniProtKB-KW"/>
</dbReference>
<keyword evidence="4" id="KW-1133">Transmembrane helix</keyword>
<evidence type="ECO:0000259" key="5">
    <source>
        <dbReference type="PROSITE" id="PS50111"/>
    </source>
</evidence>
<feature type="transmembrane region" description="Helical" evidence="4">
    <location>
        <begin position="46"/>
        <end position="66"/>
    </location>
</feature>
<protein>
    <submittedName>
        <fullName evidence="7">Methyl-accepting chemotaxis protein IV</fullName>
    </submittedName>
</protein>
<dbReference type="PROSITE" id="PS50885">
    <property type="entry name" value="HAMP"/>
    <property type="match status" value="1"/>
</dbReference>
<keyword evidence="3" id="KW-0807">Transducer</keyword>
<dbReference type="RefSeq" id="WP_181364409.1">
    <property type="nucleotide sequence ID" value="NZ_OMOR01000001.1"/>
</dbReference>
<feature type="transmembrane region" description="Helical" evidence="4">
    <location>
        <begin position="72"/>
        <end position="93"/>
    </location>
</feature>
<name>A0A2R8BBA2_9RHOB</name>
<evidence type="ECO:0000256" key="4">
    <source>
        <dbReference type="SAM" id="Phobius"/>
    </source>
</evidence>